<dbReference type="InterPro" id="IPR001245">
    <property type="entry name" value="Ser-Thr/Tyr_kinase_cat_dom"/>
</dbReference>
<evidence type="ECO:0000313" key="7">
    <source>
        <dbReference type="EMBL" id="PHT33514.1"/>
    </source>
</evidence>
<dbReference type="EMBL" id="MLFT02000011">
    <property type="protein sequence ID" value="PHT33514.1"/>
    <property type="molecule type" value="Genomic_DNA"/>
</dbReference>
<evidence type="ECO:0000259" key="6">
    <source>
        <dbReference type="PROSITE" id="PS50011"/>
    </source>
</evidence>
<name>A0A2G2VKK9_CAPBA</name>
<dbReference type="Proteomes" id="UP000224567">
    <property type="component" value="Unassembled WGS sequence"/>
</dbReference>
<evidence type="ECO:0000256" key="2">
    <source>
        <dbReference type="ARBA" id="ARBA00022741"/>
    </source>
</evidence>
<gene>
    <name evidence="7" type="ORF">CQW23_25314</name>
</gene>
<proteinExistence type="predicted"/>
<evidence type="ECO:0000256" key="3">
    <source>
        <dbReference type="ARBA" id="ARBA00022840"/>
    </source>
</evidence>
<dbReference type="InterPro" id="IPR000719">
    <property type="entry name" value="Prot_kinase_dom"/>
</dbReference>
<dbReference type="OrthoDB" id="1306316at2759"/>
<feature type="compositionally biased region" description="Low complexity" evidence="4">
    <location>
        <begin position="227"/>
        <end position="238"/>
    </location>
</feature>
<evidence type="ECO:0000256" key="4">
    <source>
        <dbReference type="SAM" id="MobiDB-lite"/>
    </source>
</evidence>
<keyword evidence="3" id="KW-0067">ATP-binding</keyword>
<feature type="compositionally biased region" description="Basic and acidic residues" evidence="4">
    <location>
        <begin position="176"/>
        <end position="194"/>
    </location>
</feature>
<dbReference type="PANTHER" id="PTHR47989">
    <property type="entry name" value="OS01G0750732 PROTEIN"/>
    <property type="match status" value="1"/>
</dbReference>
<keyword evidence="1" id="KW-0418">Kinase</keyword>
<dbReference type="Gene3D" id="1.10.510.10">
    <property type="entry name" value="Transferase(Phosphotransferase) domain 1"/>
    <property type="match status" value="1"/>
</dbReference>
<dbReference type="GO" id="GO:0004674">
    <property type="term" value="F:protein serine/threonine kinase activity"/>
    <property type="evidence" value="ECO:0007669"/>
    <property type="project" value="UniProtKB-KW"/>
</dbReference>
<feature type="domain" description="Protein kinase" evidence="6">
    <location>
        <begin position="462"/>
        <end position="670"/>
    </location>
</feature>
<keyword evidence="1" id="KW-0808">Transferase</keyword>
<dbReference type="AlphaFoldDB" id="A0A2G2VKK9"/>
<accession>A0A2G2VKK9</accession>
<sequence length="670" mass="75644">MKMLGGEEILDKLMYFNPERWSKVYFSFGTKCDIVDNNMAECFNAWILGARHKTIITMLEEIRVKMMKGVGQMRDFCETWISDISPMAMKVLNDNTTRAWMFKGIPCPHAVAALHHKKFEPINYMSHWYNRETYMNTYSFFIQPVLNIKMWPQSQNISVMPPPVKKLSGRPGKNRKKEEGETKKKTENLSKRGIEISCGTCHSKGHNKRRCPTGAPAGTNTNPSPSPSAGADPSAGPSVVPNTAPTVGKGKGSTGKGRGRPPKNSTEKCADRPRMVGIGLLHTQSGGTILNIDVENKLGSRLKSLRDDCRLMDSGGGLKTKGCNKCLRTWREIAKNDMTKLEDDICRFSMLILLTSQRVSDESWVDKIFHYLGDNSLPLASSVDDSGNETRRRTKFKTDLWILIGGVVGMVLVIIVTLWILSKRKAEVKPSSGRYISDESYSDESTYRRLSLKEIYSATDNLSMSNFIGQALADKKIERWKVYKGILADRKHVAVKHIIKDKQMETFVREVTSLSHIKHPNLVSLLGHYDGPNECFLVYELCHNGNLSEWLFGKSKYLLWRRRLEIALDCARGFLFLHSYPEGSIPANILLSASFEAKFSDFGLSKLISIGHPYASSEVRGTFRYVDPEYQKNRHVNTYGDVYSFGIVLLQLLSGQRVINLDLKKPMPLK</sequence>
<keyword evidence="8" id="KW-1185">Reference proteome</keyword>
<dbReference type="Pfam" id="PF07714">
    <property type="entry name" value="PK_Tyr_Ser-Thr"/>
    <property type="match status" value="1"/>
</dbReference>
<feature type="transmembrane region" description="Helical" evidence="5">
    <location>
        <begin position="400"/>
        <end position="421"/>
    </location>
</feature>
<organism evidence="7 8">
    <name type="scientific">Capsicum baccatum</name>
    <name type="common">Peruvian pepper</name>
    <dbReference type="NCBI Taxonomy" id="33114"/>
    <lineage>
        <taxon>Eukaryota</taxon>
        <taxon>Viridiplantae</taxon>
        <taxon>Streptophyta</taxon>
        <taxon>Embryophyta</taxon>
        <taxon>Tracheophyta</taxon>
        <taxon>Spermatophyta</taxon>
        <taxon>Magnoliopsida</taxon>
        <taxon>eudicotyledons</taxon>
        <taxon>Gunneridae</taxon>
        <taxon>Pentapetalae</taxon>
        <taxon>asterids</taxon>
        <taxon>lamiids</taxon>
        <taxon>Solanales</taxon>
        <taxon>Solanaceae</taxon>
        <taxon>Solanoideae</taxon>
        <taxon>Capsiceae</taxon>
        <taxon>Capsicum</taxon>
    </lineage>
</organism>
<feature type="region of interest" description="Disordered" evidence="4">
    <location>
        <begin position="159"/>
        <end position="272"/>
    </location>
</feature>
<protein>
    <recommendedName>
        <fullName evidence="6">Protein kinase domain-containing protein</fullName>
    </recommendedName>
</protein>
<dbReference type="SUPFAM" id="SSF56112">
    <property type="entry name" value="Protein kinase-like (PK-like)"/>
    <property type="match status" value="1"/>
</dbReference>
<keyword evidence="5" id="KW-1133">Transmembrane helix</keyword>
<dbReference type="PANTHER" id="PTHR47989:SF41">
    <property type="entry name" value="PROTEIN KINASE DOMAIN-CONTAINING PROTEIN"/>
    <property type="match status" value="1"/>
</dbReference>
<evidence type="ECO:0000256" key="5">
    <source>
        <dbReference type="SAM" id="Phobius"/>
    </source>
</evidence>
<dbReference type="PROSITE" id="PS50011">
    <property type="entry name" value="PROTEIN_KINASE_DOM"/>
    <property type="match status" value="1"/>
</dbReference>
<keyword evidence="5" id="KW-0472">Membrane</keyword>
<dbReference type="Gene3D" id="3.30.200.20">
    <property type="entry name" value="Phosphorylase Kinase, domain 1"/>
    <property type="match status" value="1"/>
</dbReference>
<evidence type="ECO:0000313" key="8">
    <source>
        <dbReference type="Proteomes" id="UP000224567"/>
    </source>
</evidence>
<keyword evidence="2" id="KW-0547">Nucleotide-binding</keyword>
<dbReference type="InterPro" id="IPR011009">
    <property type="entry name" value="Kinase-like_dom_sf"/>
</dbReference>
<evidence type="ECO:0000256" key="1">
    <source>
        <dbReference type="ARBA" id="ARBA00022527"/>
    </source>
</evidence>
<comment type="caution">
    <text evidence="7">The sequence shown here is derived from an EMBL/GenBank/DDBJ whole genome shotgun (WGS) entry which is preliminary data.</text>
</comment>
<keyword evidence="1" id="KW-0723">Serine/threonine-protein kinase</keyword>
<reference evidence="8" key="2">
    <citation type="journal article" date="2017" name="J. Anim. Genet.">
        <title>Multiple reference genome sequences of hot pepper reveal the massive evolution of plant disease resistance genes by retroduplication.</title>
        <authorList>
            <person name="Kim S."/>
            <person name="Park J."/>
            <person name="Yeom S.-I."/>
            <person name="Kim Y.-M."/>
            <person name="Seo E."/>
            <person name="Kim K.-T."/>
            <person name="Kim M.-S."/>
            <person name="Lee J.M."/>
            <person name="Cheong K."/>
            <person name="Shin H.-S."/>
            <person name="Kim S.-B."/>
            <person name="Han K."/>
            <person name="Lee J."/>
            <person name="Park M."/>
            <person name="Lee H.-A."/>
            <person name="Lee H.-Y."/>
            <person name="Lee Y."/>
            <person name="Oh S."/>
            <person name="Lee J.H."/>
            <person name="Choi E."/>
            <person name="Choi E."/>
            <person name="Lee S.E."/>
            <person name="Jeon J."/>
            <person name="Kim H."/>
            <person name="Choi G."/>
            <person name="Song H."/>
            <person name="Lee J."/>
            <person name="Lee S.-C."/>
            <person name="Kwon J.-K."/>
            <person name="Lee H.-Y."/>
            <person name="Koo N."/>
            <person name="Hong Y."/>
            <person name="Kim R.W."/>
            <person name="Kang W.-H."/>
            <person name="Huh J.H."/>
            <person name="Kang B.-C."/>
            <person name="Yang T.-J."/>
            <person name="Lee Y.-H."/>
            <person name="Bennetzen J.L."/>
            <person name="Choi D."/>
        </authorList>
    </citation>
    <scope>NUCLEOTIDE SEQUENCE [LARGE SCALE GENOMIC DNA]</scope>
    <source>
        <strain evidence="8">cv. PBC81</strain>
    </source>
</reference>
<reference evidence="7 8" key="1">
    <citation type="journal article" date="2017" name="Genome Biol.">
        <title>New reference genome sequences of hot pepper reveal the massive evolution of plant disease-resistance genes by retroduplication.</title>
        <authorList>
            <person name="Kim S."/>
            <person name="Park J."/>
            <person name="Yeom S.I."/>
            <person name="Kim Y.M."/>
            <person name="Seo E."/>
            <person name="Kim K.T."/>
            <person name="Kim M.S."/>
            <person name="Lee J.M."/>
            <person name="Cheong K."/>
            <person name="Shin H.S."/>
            <person name="Kim S.B."/>
            <person name="Han K."/>
            <person name="Lee J."/>
            <person name="Park M."/>
            <person name="Lee H.A."/>
            <person name="Lee H.Y."/>
            <person name="Lee Y."/>
            <person name="Oh S."/>
            <person name="Lee J.H."/>
            <person name="Choi E."/>
            <person name="Choi E."/>
            <person name="Lee S.E."/>
            <person name="Jeon J."/>
            <person name="Kim H."/>
            <person name="Choi G."/>
            <person name="Song H."/>
            <person name="Lee J."/>
            <person name="Lee S.C."/>
            <person name="Kwon J.K."/>
            <person name="Lee H.Y."/>
            <person name="Koo N."/>
            <person name="Hong Y."/>
            <person name="Kim R.W."/>
            <person name="Kang W.H."/>
            <person name="Huh J.H."/>
            <person name="Kang B.C."/>
            <person name="Yang T.J."/>
            <person name="Lee Y.H."/>
            <person name="Bennetzen J.L."/>
            <person name="Choi D."/>
        </authorList>
    </citation>
    <scope>NUCLEOTIDE SEQUENCE [LARGE SCALE GENOMIC DNA]</scope>
    <source>
        <strain evidence="8">cv. PBC81</strain>
    </source>
</reference>
<dbReference type="GO" id="GO:0005524">
    <property type="term" value="F:ATP binding"/>
    <property type="evidence" value="ECO:0007669"/>
    <property type="project" value="UniProtKB-KW"/>
</dbReference>
<keyword evidence="5" id="KW-0812">Transmembrane</keyword>